<proteinExistence type="inferred from homology"/>
<dbReference type="AlphaFoldDB" id="A0A5J6MXR2"/>
<evidence type="ECO:0000313" key="6">
    <source>
        <dbReference type="Proteomes" id="UP000325797"/>
    </source>
</evidence>
<dbReference type="InterPro" id="IPR004846">
    <property type="entry name" value="T2SS/T3SS_dom"/>
</dbReference>
<feature type="domain" description="Type II/III secretion system secretin-like" evidence="3">
    <location>
        <begin position="253"/>
        <end position="418"/>
    </location>
</feature>
<sequence length="476" mass="49175">MKGIMMRLSLQRLVCGLVILAAFAVGAILPASAQEQITATGEKIQIERGEGTLLRVSQPAASVFVANPEIADVAVKSPRLIYVIGKKSGETTLYVVDENEKVLLSSTVVVSHNLSRLTEELRRVVPNGDVTPHSVDAGIVLDGAVATAAEAEDARRLTTRFLGEGEEVIDHLAITAANQVSLRVRVAEVSRSVVKQLGIDWNMAVTAGGFAFGFVTPGFASTLLGAATTTQTGTAFSGSYSGGPVDLNGLIDALSTEGLVSVLAEPNLTALSGETASFLAGGEFPIPVAQDSNAGSSTITVEFKKFGVSLAFTPTLLGDRRISLRVAPEVSALTNDGAVKLGDFVIPALTTRRAETTVELASGQSFAIAGLIQNNQRLDADKVPGLGDIPILGDLFKSDKFQRQESELVILVTPYIVQPVSAPRLAAPTDATTGAEGSQKLAYGSGAGAAADDQPTANGAAVPAVGANGPVGFVVQ</sequence>
<dbReference type="KEGG" id="hadh:FRZ61_23990"/>
<reference evidence="5 6" key="1">
    <citation type="submission" date="2019-08" db="EMBL/GenBank/DDBJ databases">
        <title>Hyperibacter terrae gen. nov., sp. nov. and Hyperibacter viscosus sp. nov., two new members in the family Rhodospirillaceae isolated from the rhizosphere of Hypericum perforatum.</title>
        <authorList>
            <person name="Noviana Z."/>
        </authorList>
    </citation>
    <scope>NUCLEOTIDE SEQUENCE [LARGE SCALE GENOMIC DNA]</scope>
    <source>
        <strain evidence="5 6">R5959</strain>
    </source>
</reference>
<name>A0A5J6MXR2_9PROT</name>
<dbReference type="OrthoDB" id="9775455at2"/>
<dbReference type="Proteomes" id="UP000325797">
    <property type="component" value="Chromosome"/>
</dbReference>
<evidence type="ECO:0000259" key="3">
    <source>
        <dbReference type="Pfam" id="PF00263"/>
    </source>
</evidence>
<keyword evidence="6" id="KW-1185">Reference proteome</keyword>
<protein>
    <submittedName>
        <fullName evidence="5">Uncharacterized protein</fullName>
    </submittedName>
</protein>
<dbReference type="PANTHER" id="PTHR30332:SF17">
    <property type="entry name" value="TYPE IV PILIATION SYSTEM PROTEIN DR_0774-RELATED"/>
    <property type="match status" value="1"/>
</dbReference>
<feature type="chain" id="PRO_5023838891" evidence="2">
    <location>
        <begin position="34"/>
        <end position="476"/>
    </location>
</feature>
<evidence type="ECO:0000259" key="4">
    <source>
        <dbReference type="Pfam" id="PF13629"/>
    </source>
</evidence>
<dbReference type="GO" id="GO:0009306">
    <property type="term" value="P:protein secretion"/>
    <property type="evidence" value="ECO:0007669"/>
    <property type="project" value="InterPro"/>
</dbReference>
<dbReference type="InterPro" id="IPR050810">
    <property type="entry name" value="Bact_Secretion_Sys_Channel"/>
</dbReference>
<feature type="signal peptide" evidence="2">
    <location>
        <begin position="1"/>
        <end position="33"/>
    </location>
</feature>
<feature type="domain" description="Pilus formation protein N-terminal" evidence="4">
    <location>
        <begin position="42"/>
        <end position="111"/>
    </location>
</feature>
<comment type="similarity">
    <text evidence="1">Belongs to the bacterial secretin family.</text>
</comment>
<dbReference type="PRINTS" id="PR00811">
    <property type="entry name" value="BCTERIALGSPD"/>
</dbReference>
<dbReference type="Pfam" id="PF00263">
    <property type="entry name" value="Secretin"/>
    <property type="match status" value="1"/>
</dbReference>
<gene>
    <name evidence="5" type="ORF">FRZ61_23990</name>
</gene>
<dbReference type="InterPro" id="IPR032789">
    <property type="entry name" value="T2SS-T3SS_pil_N"/>
</dbReference>
<evidence type="ECO:0000313" key="5">
    <source>
        <dbReference type="EMBL" id="QEX22468.1"/>
    </source>
</evidence>
<dbReference type="Pfam" id="PF13629">
    <property type="entry name" value="T2SS-T3SS_pil_N"/>
    <property type="match status" value="1"/>
</dbReference>
<keyword evidence="2" id="KW-0732">Signal</keyword>
<organism evidence="5 6">
    <name type="scientific">Hypericibacter adhaerens</name>
    <dbReference type="NCBI Taxonomy" id="2602016"/>
    <lineage>
        <taxon>Bacteria</taxon>
        <taxon>Pseudomonadati</taxon>
        <taxon>Pseudomonadota</taxon>
        <taxon>Alphaproteobacteria</taxon>
        <taxon>Rhodospirillales</taxon>
        <taxon>Dongiaceae</taxon>
        <taxon>Hypericibacter</taxon>
    </lineage>
</organism>
<evidence type="ECO:0000256" key="1">
    <source>
        <dbReference type="RuleBase" id="RU004003"/>
    </source>
</evidence>
<evidence type="ECO:0000256" key="2">
    <source>
        <dbReference type="SAM" id="SignalP"/>
    </source>
</evidence>
<dbReference type="EMBL" id="CP042582">
    <property type="protein sequence ID" value="QEX22468.1"/>
    <property type="molecule type" value="Genomic_DNA"/>
</dbReference>
<dbReference type="PANTHER" id="PTHR30332">
    <property type="entry name" value="PROBABLE GENERAL SECRETION PATHWAY PROTEIN D"/>
    <property type="match status" value="1"/>
</dbReference>
<dbReference type="GO" id="GO:0015627">
    <property type="term" value="C:type II protein secretion system complex"/>
    <property type="evidence" value="ECO:0007669"/>
    <property type="project" value="TreeGrafter"/>
</dbReference>
<accession>A0A5J6MXR2</accession>
<dbReference type="InterPro" id="IPR001775">
    <property type="entry name" value="GspD/PilQ"/>
</dbReference>